<dbReference type="GO" id="GO:0005829">
    <property type="term" value="C:cytosol"/>
    <property type="evidence" value="ECO:0007669"/>
    <property type="project" value="TreeGrafter"/>
</dbReference>
<keyword evidence="9" id="KW-1185">Reference proteome</keyword>
<evidence type="ECO:0000256" key="3">
    <source>
        <dbReference type="ARBA" id="ARBA00022884"/>
    </source>
</evidence>
<dbReference type="PANTHER" id="PTHR11078">
    <property type="entry name" value="N UTILIZATION SUBSTANCE PROTEIN B-RELATED"/>
    <property type="match status" value="1"/>
</dbReference>
<comment type="function">
    <text evidence="6">Involved in transcription antitermination. Required for transcription of ribosomal RNA (rRNA) genes. Binds specifically to the boxA antiterminator sequence of the ribosomal RNA (rrn) operons.</text>
</comment>
<feature type="domain" description="NusB/RsmB/TIM44" evidence="7">
    <location>
        <begin position="11"/>
        <end position="146"/>
    </location>
</feature>
<dbReference type="PANTHER" id="PTHR11078:SF3">
    <property type="entry name" value="ANTITERMINATION NUSB DOMAIN-CONTAINING PROTEIN"/>
    <property type="match status" value="1"/>
</dbReference>
<dbReference type="InterPro" id="IPR011605">
    <property type="entry name" value="NusB_fam"/>
</dbReference>
<evidence type="ECO:0000256" key="1">
    <source>
        <dbReference type="ARBA" id="ARBA00005952"/>
    </source>
</evidence>
<dbReference type="NCBIfam" id="TIGR01951">
    <property type="entry name" value="nusB"/>
    <property type="match status" value="1"/>
</dbReference>
<dbReference type="GO" id="GO:0003723">
    <property type="term" value="F:RNA binding"/>
    <property type="evidence" value="ECO:0007669"/>
    <property type="project" value="UniProtKB-UniRule"/>
</dbReference>
<evidence type="ECO:0000256" key="5">
    <source>
        <dbReference type="ARBA" id="ARBA00023163"/>
    </source>
</evidence>
<keyword evidence="5 6" id="KW-0804">Transcription</keyword>
<dbReference type="InterPro" id="IPR006027">
    <property type="entry name" value="NusB_RsmB_TIM44"/>
</dbReference>
<name>A0A133ZX12_9FIRM</name>
<comment type="similarity">
    <text evidence="1 6">Belongs to the NusB family.</text>
</comment>
<organism evidence="8 9">
    <name type="scientific">Lachnoanaerobaculum saburreum</name>
    <dbReference type="NCBI Taxonomy" id="467210"/>
    <lineage>
        <taxon>Bacteria</taxon>
        <taxon>Bacillati</taxon>
        <taxon>Bacillota</taxon>
        <taxon>Clostridia</taxon>
        <taxon>Lachnospirales</taxon>
        <taxon>Lachnospiraceae</taxon>
        <taxon>Lachnoanaerobaculum</taxon>
    </lineage>
</organism>
<accession>A0A133ZX12</accession>
<dbReference type="HAMAP" id="MF_00073">
    <property type="entry name" value="NusB"/>
    <property type="match status" value="1"/>
</dbReference>
<reference evidence="9" key="1">
    <citation type="submission" date="2016-01" db="EMBL/GenBank/DDBJ databases">
        <authorList>
            <person name="Mitreva M."/>
            <person name="Pepin K.H."/>
            <person name="Mihindukulasuriya K.A."/>
            <person name="Fulton R."/>
            <person name="Fronick C."/>
            <person name="O'Laughlin M."/>
            <person name="Miner T."/>
            <person name="Herter B."/>
            <person name="Rosa B.A."/>
            <person name="Cordes M."/>
            <person name="Tomlinson C."/>
            <person name="Wollam A."/>
            <person name="Palsikar V.B."/>
            <person name="Mardis E.R."/>
            <person name="Wilson R.K."/>
        </authorList>
    </citation>
    <scope>NUCLEOTIDE SEQUENCE [LARGE SCALE GENOMIC DNA]</scope>
    <source>
        <strain evidence="9">DNF00896</strain>
    </source>
</reference>
<dbReference type="PATRIC" id="fig|467210.3.peg.741"/>
<comment type="caution">
    <text evidence="8">The sequence shown here is derived from an EMBL/GenBank/DDBJ whole genome shotgun (WGS) entry which is preliminary data.</text>
</comment>
<dbReference type="EMBL" id="LSDA01000020">
    <property type="protein sequence ID" value="KXB59968.1"/>
    <property type="molecule type" value="Genomic_DNA"/>
</dbReference>
<dbReference type="AlphaFoldDB" id="A0A133ZX12"/>
<dbReference type="GO" id="GO:0031564">
    <property type="term" value="P:transcription antitermination"/>
    <property type="evidence" value="ECO:0007669"/>
    <property type="project" value="UniProtKB-KW"/>
</dbReference>
<keyword evidence="4 6" id="KW-0805">Transcription regulation</keyword>
<dbReference type="InterPro" id="IPR035926">
    <property type="entry name" value="NusB-like_sf"/>
</dbReference>
<dbReference type="GO" id="GO:0006353">
    <property type="term" value="P:DNA-templated transcription termination"/>
    <property type="evidence" value="ECO:0007669"/>
    <property type="project" value="UniProtKB-UniRule"/>
</dbReference>
<evidence type="ECO:0000256" key="2">
    <source>
        <dbReference type="ARBA" id="ARBA00022814"/>
    </source>
</evidence>
<dbReference type="Pfam" id="PF01029">
    <property type="entry name" value="NusB"/>
    <property type="match status" value="1"/>
</dbReference>
<dbReference type="Proteomes" id="UP000070394">
    <property type="component" value="Unassembled WGS sequence"/>
</dbReference>
<dbReference type="Gene3D" id="1.10.940.10">
    <property type="entry name" value="NusB-like"/>
    <property type="match status" value="1"/>
</dbReference>
<protein>
    <recommendedName>
        <fullName evidence="6">Transcription antitermination protein NusB</fullName>
    </recommendedName>
    <alternativeName>
        <fullName evidence="6">Antitermination factor NusB</fullName>
    </alternativeName>
</protein>
<evidence type="ECO:0000256" key="4">
    <source>
        <dbReference type="ARBA" id="ARBA00023015"/>
    </source>
</evidence>
<evidence type="ECO:0000313" key="8">
    <source>
        <dbReference type="EMBL" id="KXB59968.1"/>
    </source>
</evidence>
<evidence type="ECO:0000259" key="7">
    <source>
        <dbReference type="Pfam" id="PF01029"/>
    </source>
</evidence>
<dbReference type="STRING" id="467210.HMPREF1866_00750"/>
<keyword evidence="3 6" id="KW-0694">RNA-binding</keyword>
<evidence type="ECO:0000313" key="9">
    <source>
        <dbReference type="Proteomes" id="UP000070394"/>
    </source>
</evidence>
<evidence type="ECO:0000256" key="6">
    <source>
        <dbReference type="HAMAP-Rule" id="MF_00073"/>
    </source>
</evidence>
<gene>
    <name evidence="6" type="primary">nusB</name>
    <name evidence="8" type="ORF">HMPREF1866_00750</name>
</gene>
<proteinExistence type="inferred from homology"/>
<dbReference type="SUPFAM" id="SSF48013">
    <property type="entry name" value="NusB-like"/>
    <property type="match status" value="1"/>
</dbReference>
<sequence length="151" mass="17476">MEDHMTRHLLREHCFKILFGLDFYPEEEVKVQIDNYFESPSLEDEDDVLIHDANYGEGDIEYIRSKAMLVRDNQAQIDKMIGELSQGWKLERIGRVEKSILRLAIAEMKYDSDIPVSVAINEAVELAKTYGRDESYSFVNAILSRANAEEQ</sequence>
<keyword evidence="2 6" id="KW-0889">Transcription antitermination</keyword>